<evidence type="ECO:0000313" key="2">
    <source>
        <dbReference type="Proteomes" id="UP000831701"/>
    </source>
</evidence>
<name>A0ACB8WL08_9TELE</name>
<reference evidence="1" key="1">
    <citation type="submission" date="2022-04" db="EMBL/GenBank/DDBJ databases">
        <title>Jade perch genome.</title>
        <authorList>
            <person name="Chao B."/>
        </authorList>
    </citation>
    <scope>NUCLEOTIDE SEQUENCE</scope>
    <source>
        <strain evidence="1">CB-2022</strain>
    </source>
</reference>
<organism evidence="1 2">
    <name type="scientific">Scortum barcoo</name>
    <name type="common">barcoo grunter</name>
    <dbReference type="NCBI Taxonomy" id="214431"/>
    <lineage>
        <taxon>Eukaryota</taxon>
        <taxon>Metazoa</taxon>
        <taxon>Chordata</taxon>
        <taxon>Craniata</taxon>
        <taxon>Vertebrata</taxon>
        <taxon>Euteleostomi</taxon>
        <taxon>Actinopterygii</taxon>
        <taxon>Neopterygii</taxon>
        <taxon>Teleostei</taxon>
        <taxon>Neoteleostei</taxon>
        <taxon>Acanthomorphata</taxon>
        <taxon>Eupercaria</taxon>
        <taxon>Centrarchiformes</taxon>
        <taxon>Terapontoidei</taxon>
        <taxon>Terapontidae</taxon>
        <taxon>Scortum</taxon>
    </lineage>
</organism>
<feature type="non-terminal residue" evidence="1">
    <location>
        <position position="493"/>
    </location>
</feature>
<evidence type="ECO:0000313" key="1">
    <source>
        <dbReference type="EMBL" id="KAI3368431.1"/>
    </source>
</evidence>
<protein>
    <submittedName>
        <fullName evidence="1">Uncharacterized protein</fullName>
    </submittedName>
</protein>
<dbReference type="Proteomes" id="UP000831701">
    <property type="component" value="Chromosome 8"/>
</dbReference>
<sequence length="493" mass="55931">MEEKVKKLDVDSFQPERLVTPLQGGLVIAAVTNGERAEWDNNISMEDIKGSKGVYRPIMVMFDTSIYERALQTCCHMGSCKCQVRPSIAFIYTTVKLQISYIEQKPHNPPSDLITAAGPPQDLHLSYRGTEGLGIDIPEAPIARCSQQHLSCWESTDPWAVATLFQDGSMRRSLQPTQVAQVVQLIQDGTSMRAVARRFAVSVSVVSRAWRRYQETGQYIRRRRGGGRRRATTQQQQDRYLRLCARRNRRSTARALQNDLQQATNVHVSAQTPNTVQDVWHLPENTKIGKFATGIPVLFTDESRFTLSTCDRRDRVWRRRGECSAACNILQHDRFGSGSVMVWGGISLGGRTALHAAIRYRDEILRPLVRPYAGAVGPGFLLMQDNARPHVAGVCQQFLQDEGIDAMDWPARSPDLNPIEHIWDIMSRSIHQRHVAPQTVQELADALVQVWEEIPQETIRHLIRSMPRRCREVIQARVEATHTTEPHFDLNEE</sequence>
<keyword evidence="2" id="KW-1185">Reference proteome</keyword>
<dbReference type="EMBL" id="CM041538">
    <property type="protein sequence ID" value="KAI3368431.1"/>
    <property type="molecule type" value="Genomic_DNA"/>
</dbReference>
<gene>
    <name evidence="1" type="ORF">L3Q82_025444</name>
</gene>
<proteinExistence type="predicted"/>
<accession>A0ACB8WL08</accession>
<comment type="caution">
    <text evidence="1">The sequence shown here is derived from an EMBL/GenBank/DDBJ whole genome shotgun (WGS) entry which is preliminary data.</text>
</comment>